<accession>A0A975GDD9</accession>
<gene>
    <name evidence="1" type="ORF">GJV85_10320</name>
</gene>
<dbReference type="AlphaFoldDB" id="A0A975GDD9"/>
<protein>
    <recommendedName>
        <fullName evidence="3">Guanylate cyclase domain-containing protein</fullName>
    </recommendedName>
</protein>
<reference evidence="1" key="1">
    <citation type="submission" date="2019-11" db="EMBL/GenBank/DDBJ databases">
        <authorList>
            <person name="Kojima H."/>
        </authorList>
    </citation>
    <scope>NUCLEOTIDE SEQUENCE</scope>
    <source>
        <strain evidence="1">H1576</strain>
    </source>
</reference>
<keyword evidence="2" id="KW-1185">Reference proteome</keyword>
<evidence type="ECO:0000313" key="2">
    <source>
        <dbReference type="Proteomes" id="UP000671852"/>
    </source>
</evidence>
<dbReference type="Proteomes" id="UP000671852">
    <property type="component" value="Chromosome"/>
</dbReference>
<reference evidence="1" key="2">
    <citation type="submission" date="2021-04" db="EMBL/GenBank/DDBJ databases">
        <title>Isolation and characterization of a novel species of the genus Sulfurimonas.</title>
        <authorList>
            <person name="Fukui M."/>
        </authorList>
    </citation>
    <scope>NUCLEOTIDE SEQUENCE</scope>
    <source>
        <strain evidence="1">H1576</strain>
    </source>
</reference>
<dbReference type="InterPro" id="IPR029787">
    <property type="entry name" value="Nucleotide_cyclase"/>
</dbReference>
<evidence type="ECO:0000313" key="1">
    <source>
        <dbReference type="EMBL" id="QSZ42487.1"/>
    </source>
</evidence>
<sequence>MLKPKNKEINTDIVLIDIINFSKLKSAQQLEIVSFITQSYRRMIEKMLHDSNMPLSRLILGYISTGDGFYCLLNPRLKGFGTILGLSFNHFSDQIAKKYPYFEGVKIAVHTGIVHEFKDILGNTNFIGDGLNDCARYLEVKHFTISTVMISDSAYEYLKKFLHHHQDYNKLLVQREFKHSNVHTFHDKHGNEKKGCLVWLRKSGIINPPDINFNSLI</sequence>
<proteinExistence type="predicted"/>
<dbReference type="RefSeq" id="WP_207561304.1">
    <property type="nucleotide sequence ID" value="NZ_CP046072.1"/>
</dbReference>
<dbReference type="EMBL" id="CP046072">
    <property type="protein sequence ID" value="QSZ42487.1"/>
    <property type="molecule type" value="Genomic_DNA"/>
</dbReference>
<dbReference type="KEGG" id="saqt:GJV85_10320"/>
<dbReference type="Gene3D" id="3.30.70.1230">
    <property type="entry name" value="Nucleotide cyclase"/>
    <property type="match status" value="1"/>
</dbReference>
<dbReference type="SUPFAM" id="SSF55073">
    <property type="entry name" value="Nucleotide cyclase"/>
    <property type="match status" value="1"/>
</dbReference>
<organism evidence="1 2">
    <name type="scientific">Sulfurimonas aquatica</name>
    <dbReference type="NCBI Taxonomy" id="2672570"/>
    <lineage>
        <taxon>Bacteria</taxon>
        <taxon>Pseudomonadati</taxon>
        <taxon>Campylobacterota</taxon>
        <taxon>Epsilonproteobacteria</taxon>
        <taxon>Campylobacterales</taxon>
        <taxon>Sulfurimonadaceae</taxon>
        <taxon>Sulfurimonas</taxon>
    </lineage>
</organism>
<name>A0A975GDD9_9BACT</name>
<evidence type="ECO:0008006" key="3">
    <source>
        <dbReference type="Google" id="ProtNLM"/>
    </source>
</evidence>